<dbReference type="PANTHER" id="PTHR24421">
    <property type="entry name" value="NITRATE/NITRITE SENSOR PROTEIN NARX-RELATED"/>
    <property type="match status" value="1"/>
</dbReference>
<feature type="transmembrane region" description="Helical" evidence="5">
    <location>
        <begin position="83"/>
        <end position="104"/>
    </location>
</feature>
<dbReference type="SMART" id="SM00387">
    <property type="entry name" value="HATPase_c"/>
    <property type="match status" value="1"/>
</dbReference>
<dbReference type="Gene3D" id="1.20.5.1930">
    <property type="match status" value="1"/>
</dbReference>
<keyword evidence="5" id="KW-0812">Transmembrane</keyword>
<evidence type="ECO:0000256" key="4">
    <source>
        <dbReference type="SAM" id="MobiDB-lite"/>
    </source>
</evidence>
<evidence type="ECO:0000256" key="3">
    <source>
        <dbReference type="ARBA" id="ARBA00023012"/>
    </source>
</evidence>
<evidence type="ECO:0000256" key="1">
    <source>
        <dbReference type="ARBA" id="ARBA00022679"/>
    </source>
</evidence>
<evidence type="ECO:0000313" key="8">
    <source>
        <dbReference type="Proteomes" id="UP000831786"/>
    </source>
</evidence>
<dbReference type="PANTHER" id="PTHR24421:SF62">
    <property type="entry name" value="SENSORY TRANSDUCTION HISTIDINE KINASE"/>
    <property type="match status" value="1"/>
</dbReference>
<feature type="transmembrane region" description="Helical" evidence="5">
    <location>
        <begin position="41"/>
        <end position="62"/>
    </location>
</feature>
<keyword evidence="8" id="KW-1185">Reference proteome</keyword>
<keyword evidence="3" id="KW-0902">Two-component regulatory system</keyword>
<dbReference type="Pfam" id="PF07730">
    <property type="entry name" value="HisKA_3"/>
    <property type="match status" value="1"/>
</dbReference>
<dbReference type="InterPro" id="IPR036890">
    <property type="entry name" value="HATPase_C_sf"/>
</dbReference>
<dbReference type="RefSeq" id="WP_244727982.1">
    <property type="nucleotide sequence ID" value="NZ_CP095045.1"/>
</dbReference>
<accession>A0ABY4FM02</accession>
<dbReference type="GO" id="GO:0016301">
    <property type="term" value="F:kinase activity"/>
    <property type="evidence" value="ECO:0007669"/>
    <property type="project" value="UniProtKB-KW"/>
</dbReference>
<organism evidence="7 8">
    <name type="scientific">Leucobacter allii</name>
    <dbReference type="NCBI Taxonomy" id="2932247"/>
    <lineage>
        <taxon>Bacteria</taxon>
        <taxon>Bacillati</taxon>
        <taxon>Actinomycetota</taxon>
        <taxon>Actinomycetes</taxon>
        <taxon>Micrococcales</taxon>
        <taxon>Microbacteriaceae</taxon>
        <taxon>Leucobacter</taxon>
    </lineage>
</organism>
<dbReference type="InterPro" id="IPR050482">
    <property type="entry name" value="Sensor_HK_TwoCompSys"/>
</dbReference>
<keyword evidence="5" id="KW-0472">Membrane</keyword>
<sequence>MDGTVDARRRPLLGWDVGFAATVAAMAAIGLYTSLGEDPAGLAFGALLRILWPLLVLAAWYAALGRAAILRGIREERMHRRDLVFLCGLVVLVGLATAVATSYATLQAIAYPIVWTIVARYRDAVLWSAALALAVGAGLLTTFVRADAPDGYVAVAAIVLLSFVFAVVMGTWITRVFAQGERYRYLLEELRASQGEVAALSQAAGASAERERMSRDLHDTLTQTLTGLVMLSEQAGRALDAGDDARARDRIGRTCEAAREAVSEARALVATTQPLGDGGLEAAVARIAARLRADAGLEVSCALAPLELDRERQVVLLRAVQEGLANARRHARAARVRVELRAAAAGGTLLRIDDDGVGPGAAESGGFGLSGLGDRVRAVGGSVVFGPGPERGSRLEVRLEAAPGAPAGEPAVRRSAAGTRGVAVGGAPRAASDGLPPAGDAEATA</sequence>
<dbReference type="EMBL" id="CP095045">
    <property type="protein sequence ID" value="UOQ57289.1"/>
    <property type="molecule type" value="Genomic_DNA"/>
</dbReference>
<proteinExistence type="predicted"/>
<reference evidence="7 8" key="1">
    <citation type="submission" date="2022-04" db="EMBL/GenBank/DDBJ databases">
        <title>Leucobacter sp. isolated from rhizosphere of garlic.</title>
        <authorList>
            <person name="Won M."/>
            <person name="Lee C.-M."/>
            <person name="Woen H.-Y."/>
            <person name="Kwon S.-W."/>
        </authorList>
    </citation>
    <scope>NUCLEOTIDE SEQUENCE [LARGE SCALE GENOMIC DNA]</scope>
    <source>
        <strain evidence="7 8">H21R-40</strain>
    </source>
</reference>
<name>A0ABY4FM02_9MICO</name>
<keyword evidence="1" id="KW-0808">Transferase</keyword>
<evidence type="ECO:0000256" key="2">
    <source>
        <dbReference type="ARBA" id="ARBA00022777"/>
    </source>
</evidence>
<evidence type="ECO:0000259" key="6">
    <source>
        <dbReference type="SMART" id="SM00387"/>
    </source>
</evidence>
<feature type="domain" description="Histidine kinase/HSP90-like ATPase" evidence="6">
    <location>
        <begin position="311"/>
        <end position="403"/>
    </location>
</feature>
<dbReference type="Proteomes" id="UP000831786">
    <property type="component" value="Chromosome"/>
</dbReference>
<gene>
    <name evidence="7" type="ORF">MUN78_00130</name>
</gene>
<feature type="transmembrane region" description="Helical" evidence="5">
    <location>
        <begin position="151"/>
        <end position="173"/>
    </location>
</feature>
<keyword evidence="5" id="KW-1133">Transmembrane helix</keyword>
<protein>
    <submittedName>
        <fullName evidence="7">Histidine kinase</fullName>
    </submittedName>
</protein>
<keyword evidence="2 7" id="KW-0418">Kinase</keyword>
<dbReference type="InterPro" id="IPR011712">
    <property type="entry name" value="Sig_transdc_His_kin_sub3_dim/P"/>
</dbReference>
<feature type="transmembrane region" description="Helical" evidence="5">
    <location>
        <begin position="12"/>
        <end position="35"/>
    </location>
</feature>
<dbReference type="Gene3D" id="3.30.565.10">
    <property type="entry name" value="Histidine kinase-like ATPase, C-terminal domain"/>
    <property type="match status" value="1"/>
</dbReference>
<evidence type="ECO:0000256" key="5">
    <source>
        <dbReference type="SAM" id="Phobius"/>
    </source>
</evidence>
<evidence type="ECO:0000313" key="7">
    <source>
        <dbReference type="EMBL" id="UOQ57289.1"/>
    </source>
</evidence>
<feature type="compositionally biased region" description="Low complexity" evidence="4">
    <location>
        <begin position="401"/>
        <end position="431"/>
    </location>
</feature>
<dbReference type="SUPFAM" id="SSF55874">
    <property type="entry name" value="ATPase domain of HSP90 chaperone/DNA topoisomerase II/histidine kinase"/>
    <property type="match status" value="1"/>
</dbReference>
<dbReference type="InterPro" id="IPR003594">
    <property type="entry name" value="HATPase_dom"/>
</dbReference>
<feature type="region of interest" description="Disordered" evidence="4">
    <location>
        <begin position="401"/>
        <end position="445"/>
    </location>
</feature>
<feature type="transmembrane region" description="Helical" evidence="5">
    <location>
        <begin position="124"/>
        <end position="144"/>
    </location>
</feature>